<dbReference type="InterPro" id="IPR034704">
    <property type="entry name" value="Ribosomal_bL28/bL31-like_sf"/>
</dbReference>
<dbReference type="SUPFAM" id="SSF143800">
    <property type="entry name" value="L28p-like"/>
    <property type="match status" value="1"/>
</dbReference>
<keyword evidence="3 5" id="KW-0687">Ribonucleoprotein</keyword>
<dbReference type="Proteomes" id="UP000319130">
    <property type="component" value="Unassembled WGS sequence"/>
</dbReference>
<dbReference type="GO" id="GO:0005840">
    <property type="term" value="C:ribosome"/>
    <property type="evidence" value="ECO:0007669"/>
    <property type="project" value="UniProtKB-KW"/>
</dbReference>
<evidence type="ECO:0000313" key="9">
    <source>
        <dbReference type="Proteomes" id="UP000320781"/>
    </source>
</evidence>
<comment type="caution">
    <text evidence="7">The sequence shown here is derived from an EMBL/GenBank/DDBJ whole genome shotgun (WGS) entry which is preliminary data.</text>
</comment>
<comment type="similarity">
    <text evidence="1 5">Belongs to the bacterial ribosomal protein bL28 family.</text>
</comment>
<name>A0A523VZX0_UNCAE</name>
<accession>A0A523VZX0</accession>
<keyword evidence="2 5" id="KW-0689">Ribosomal protein</keyword>
<reference evidence="8 9" key="1">
    <citation type="submission" date="2019-03" db="EMBL/GenBank/DDBJ databases">
        <title>Metabolic potential of uncultured bacteria and archaea associated with petroleum seepage in deep-sea sediments.</title>
        <authorList>
            <person name="Dong X."/>
            <person name="Hubert C."/>
        </authorList>
    </citation>
    <scope>NUCLEOTIDE SEQUENCE [LARGE SCALE GENOMIC DNA]</scope>
    <source>
        <strain evidence="7">E29_bin52</strain>
        <strain evidence="6">E44_bin92</strain>
    </source>
</reference>
<organism evidence="7 8">
    <name type="scientific">Aerophobetes bacterium</name>
    <dbReference type="NCBI Taxonomy" id="2030807"/>
    <lineage>
        <taxon>Bacteria</taxon>
        <taxon>Candidatus Aerophobota</taxon>
    </lineage>
</organism>
<dbReference type="HAMAP" id="MF_00373">
    <property type="entry name" value="Ribosomal_bL28"/>
    <property type="match status" value="1"/>
</dbReference>
<dbReference type="NCBIfam" id="TIGR00009">
    <property type="entry name" value="L28"/>
    <property type="match status" value="1"/>
</dbReference>
<dbReference type="InterPro" id="IPR001383">
    <property type="entry name" value="Ribosomal_bL28_bact-type"/>
</dbReference>
<dbReference type="AlphaFoldDB" id="A0A523VZX0"/>
<dbReference type="EMBL" id="SOKU01000227">
    <property type="protein sequence ID" value="TES85342.1"/>
    <property type="molecule type" value="Genomic_DNA"/>
</dbReference>
<dbReference type="PANTHER" id="PTHR39080:SF1">
    <property type="entry name" value="LARGE RIBOSOMAL SUBUNIT PROTEIN BL28A"/>
    <property type="match status" value="1"/>
</dbReference>
<dbReference type="Pfam" id="PF00830">
    <property type="entry name" value="Ribosomal_L28"/>
    <property type="match status" value="1"/>
</dbReference>
<dbReference type="GO" id="GO:1990904">
    <property type="term" value="C:ribonucleoprotein complex"/>
    <property type="evidence" value="ECO:0007669"/>
    <property type="project" value="UniProtKB-KW"/>
</dbReference>
<evidence type="ECO:0000313" key="6">
    <source>
        <dbReference type="EMBL" id="TES85342.1"/>
    </source>
</evidence>
<dbReference type="Proteomes" id="UP000320781">
    <property type="component" value="Unassembled WGS sequence"/>
</dbReference>
<dbReference type="GO" id="GO:0003735">
    <property type="term" value="F:structural constituent of ribosome"/>
    <property type="evidence" value="ECO:0007669"/>
    <property type="project" value="InterPro"/>
</dbReference>
<proteinExistence type="inferred from homology"/>
<evidence type="ECO:0000256" key="1">
    <source>
        <dbReference type="ARBA" id="ARBA00008760"/>
    </source>
</evidence>
<evidence type="ECO:0000256" key="4">
    <source>
        <dbReference type="ARBA" id="ARBA00035174"/>
    </source>
</evidence>
<evidence type="ECO:0000256" key="5">
    <source>
        <dbReference type="HAMAP-Rule" id="MF_00373"/>
    </source>
</evidence>
<dbReference type="InterPro" id="IPR026569">
    <property type="entry name" value="Ribosomal_bL28"/>
</dbReference>
<dbReference type="Gene3D" id="2.30.170.40">
    <property type="entry name" value="Ribosomal protein L28/L24"/>
    <property type="match status" value="1"/>
</dbReference>
<dbReference type="EMBL" id="SOIZ01000308">
    <property type="protein sequence ID" value="TET60302.1"/>
    <property type="molecule type" value="Genomic_DNA"/>
</dbReference>
<evidence type="ECO:0000313" key="8">
    <source>
        <dbReference type="Proteomes" id="UP000319130"/>
    </source>
</evidence>
<gene>
    <name evidence="5 7" type="primary">rpmB</name>
    <name evidence="7" type="ORF">E3J48_06870</name>
    <name evidence="6" type="ORF">E3J95_04635</name>
</gene>
<protein>
    <recommendedName>
        <fullName evidence="4 5">Large ribosomal subunit protein bL28</fullName>
    </recommendedName>
</protein>
<dbReference type="GO" id="GO:0006412">
    <property type="term" value="P:translation"/>
    <property type="evidence" value="ECO:0007669"/>
    <property type="project" value="UniProtKB-UniRule"/>
</dbReference>
<dbReference type="InterPro" id="IPR037147">
    <property type="entry name" value="Ribosomal_bL28_sf"/>
</dbReference>
<dbReference type="PANTHER" id="PTHR39080">
    <property type="entry name" value="50S RIBOSOMAL PROTEIN L28"/>
    <property type="match status" value="1"/>
</dbReference>
<dbReference type="InterPro" id="IPR050096">
    <property type="entry name" value="Bacterial_rp_bL28"/>
</dbReference>
<evidence type="ECO:0000256" key="2">
    <source>
        <dbReference type="ARBA" id="ARBA00022980"/>
    </source>
</evidence>
<evidence type="ECO:0000313" key="7">
    <source>
        <dbReference type="EMBL" id="TET60302.1"/>
    </source>
</evidence>
<sequence length="63" mass="7162">MATRCEICGKGTTTGHKVSKSGRRTKRKWFPNVQPVKIKIRGQVRRAYVCTRCIRTGKVEKAV</sequence>
<evidence type="ECO:0000256" key="3">
    <source>
        <dbReference type="ARBA" id="ARBA00023274"/>
    </source>
</evidence>